<evidence type="ECO:0000256" key="2">
    <source>
        <dbReference type="SAM" id="Phobius"/>
    </source>
</evidence>
<feature type="transmembrane region" description="Helical" evidence="2">
    <location>
        <begin position="199"/>
        <end position="221"/>
    </location>
</feature>
<dbReference type="Proteomes" id="UP001153636">
    <property type="component" value="Chromosome 11"/>
</dbReference>
<keyword evidence="2" id="KW-1133">Transmembrane helix</keyword>
<sequence length="263" mass="29914">MVVLLLCQSCLNFEIKIILSVFYLLLSLLLPVIHHRCLKIFVAMELWKRTVIFAVLIFESAGVFSEENKQSTTTTPVDKTKANITTEKFITKTENDPIKKESINTTPKTTSTTEQNHNTTNEKEETEDIGGLIFLPTEDGNNLVYTLEKSNDTKVTENTTGSKLYDTIIDKIYLFDQFYGNVNGTKSEIKPVGIVPGKLAAILAAVFLIISIIGYIIMLSWRRYLENRYGNRDLLVENDYCEKMSNLEQFSMSIRTNHDKCLS</sequence>
<feature type="transmembrane region" description="Helical" evidence="2">
    <location>
        <begin position="15"/>
        <end position="34"/>
    </location>
</feature>
<name>A0A9P0CN13_9CUCU</name>
<accession>A0A9P0CN13</accession>
<proteinExistence type="predicted"/>
<evidence type="ECO:0000256" key="1">
    <source>
        <dbReference type="SAM" id="MobiDB-lite"/>
    </source>
</evidence>
<dbReference type="AlphaFoldDB" id="A0A9P0CN13"/>
<feature type="region of interest" description="Disordered" evidence="1">
    <location>
        <begin position="99"/>
        <end position="127"/>
    </location>
</feature>
<feature type="compositionally biased region" description="Low complexity" evidence="1">
    <location>
        <begin position="105"/>
        <end position="119"/>
    </location>
</feature>
<keyword evidence="4" id="KW-1185">Reference proteome</keyword>
<dbReference type="OrthoDB" id="8197303at2759"/>
<organism evidence="3 4">
    <name type="scientific">Psylliodes chrysocephalus</name>
    <dbReference type="NCBI Taxonomy" id="3402493"/>
    <lineage>
        <taxon>Eukaryota</taxon>
        <taxon>Metazoa</taxon>
        <taxon>Ecdysozoa</taxon>
        <taxon>Arthropoda</taxon>
        <taxon>Hexapoda</taxon>
        <taxon>Insecta</taxon>
        <taxon>Pterygota</taxon>
        <taxon>Neoptera</taxon>
        <taxon>Endopterygota</taxon>
        <taxon>Coleoptera</taxon>
        <taxon>Polyphaga</taxon>
        <taxon>Cucujiformia</taxon>
        <taxon>Chrysomeloidea</taxon>
        <taxon>Chrysomelidae</taxon>
        <taxon>Galerucinae</taxon>
        <taxon>Alticini</taxon>
        <taxon>Psylliodes</taxon>
    </lineage>
</organism>
<keyword evidence="2" id="KW-0812">Transmembrane</keyword>
<gene>
    <name evidence="3" type="ORF">PSYICH_LOCUS2980</name>
</gene>
<dbReference type="EMBL" id="OV651823">
    <property type="protein sequence ID" value="CAH1101582.1"/>
    <property type="molecule type" value="Genomic_DNA"/>
</dbReference>
<reference evidence="3" key="1">
    <citation type="submission" date="2022-01" db="EMBL/GenBank/DDBJ databases">
        <authorList>
            <person name="King R."/>
        </authorList>
    </citation>
    <scope>NUCLEOTIDE SEQUENCE</scope>
</reference>
<evidence type="ECO:0000313" key="4">
    <source>
        <dbReference type="Proteomes" id="UP001153636"/>
    </source>
</evidence>
<keyword evidence="2" id="KW-0472">Membrane</keyword>
<evidence type="ECO:0000313" key="3">
    <source>
        <dbReference type="EMBL" id="CAH1101582.1"/>
    </source>
</evidence>
<protein>
    <submittedName>
        <fullName evidence="3">Uncharacterized protein</fullName>
    </submittedName>
</protein>